<sequence>MVAYRLTHAAQADIVSILAWSHEKFGEEARRRYEALIAAAIRDAATHGEEVGRVLRPELGEGVFSWHLAHSRTRSPGGQVHRPRHFLICRRDGDVLVVGRVLHDAMELRRHLDAQQPWE</sequence>
<dbReference type="OrthoDB" id="516834at2"/>
<name>A0A1H5KZY8_9MICO</name>
<dbReference type="STRING" id="648782.SAMN04488554_2537"/>
<keyword evidence="3" id="KW-1185">Reference proteome</keyword>
<dbReference type="AlphaFoldDB" id="A0A1H5KZY8"/>
<proteinExistence type="predicted"/>
<protein>
    <submittedName>
        <fullName evidence="2">Toxin ParE1/3/4</fullName>
    </submittedName>
</protein>
<dbReference type="EMBL" id="FNTX01000002">
    <property type="protein sequence ID" value="SEE70274.1"/>
    <property type="molecule type" value="Genomic_DNA"/>
</dbReference>
<evidence type="ECO:0000256" key="1">
    <source>
        <dbReference type="ARBA" id="ARBA00022649"/>
    </source>
</evidence>
<reference evidence="3" key="1">
    <citation type="submission" date="2016-10" db="EMBL/GenBank/DDBJ databases">
        <authorList>
            <person name="Varghese N."/>
            <person name="Submissions S."/>
        </authorList>
    </citation>
    <scope>NUCLEOTIDE SEQUENCE [LARGE SCALE GENOMIC DNA]</scope>
    <source>
        <strain evidence="3">DSM 21368</strain>
    </source>
</reference>
<evidence type="ECO:0000313" key="3">
    <source>
        <dbReference type="Proteomes" id="UP000199220"/>
    </source>
</evidence>
<dbReference type="InterPro" id="IPR007712">
    <property type="entry name" value="RelE/ParE_toxin"/>
</dbReference>
<dbReference type="InterPro" id="IPR035093">
    <property type="entry name" value="RelE/ParE_toxin_dom_sf"/>
</dbReference>
<dbReference type="Gene3D" id="3.30.2310.20">
    <property type="entry name" value="RelE-like"/>
    <property type="match status" value="1"/>
</dbReference>
<dbReference type="Pfam" id="PF05016">
    <property type="entry name" value="ParE_toxin"/>
    <property type="match status" value="1"/>
</dbReference>
<accession>A0A1H5KZY8</accession>
<evidence type="ECO:0000313" key="2">
    <source>
        <dbReference type="EMBL" id="SEE70274.1"/>
    </source>
</evidence>
<organism evidence="2 3">
    <name type="scientific">Ruania alba</name>
    <dbReference type="NCBI Taxonomy" id="648782"/>
    <lineage>
        <taxon>Bacteria</taxon>
        <taxon>Bacillati</taxon>
        <taxon>Actinomycetota</taxon>
        <taxon>Actinomycetes</taxon>
        <taxon>Micrococcales</taxon>
        <taxon>Ruaniaceae</taxon>
        <taxon>Ruania</taxon>
    </lineage>
</organism>
<dbReference type="Proteomes" id="UP000199220">
    <property type="component" value="Unassembled WGS sequence"/>
</dbReference>
<keyword evidence="1" id="KW-1277">Toxin-antitoxin system</keyword>
<gene>
    <name evidence="2" type="ORF">SAMN04488554_2537</name>
</gene>